<reference evidence="10" key="1">
    <citation type="submission" date="2022-07" db="EMBL/GenBank/DDBJ databases">
        <title>Genome sequencing of Photobacterium atrarenae GJH2-4.</title>
        <authorList>
            <person name="Park S.-J."/>
        </authorList>
    </citation>
    <scope>NUCLEOTIDE SEQUENCE</scope>
    <source>
        <strain evidence="10">GJH2-4</strain>
    </source>
</reference>
<evidence type="ECO:0000256" key="7">
    <source>
        <dbReference type="ARBA" id="ARBA00022842"/>
    </source>
</evidence>
<keyword evidence="8" id="KW-0289">Folate biosynthesis</keyword>
<dbReference type="NCBIfam" id="TIGR01496">
    <property type="entry name" value="DHPS"/>
    <property type="match status" value="1"/>
</dbReference>
<dbReference type="PANTHER" id="PTHR20941:SF1">
    <property type="entry name" value="FOLIC ACID SYNTHESIS PROTEIN FOL1"/>
    <property type="match status" value="1"/>
</dbReference>
<name>A0ABY5GQR8_9GAMM</name>
<gene>
    <name evidence="10" type="primary">folP</name>
    <name evidence="10" type="ORF">NNL38_24675</name>
</gene>
<dbReference type="PROSITE" id="PS50972">
    <property type="entry name" value="PTERIN_BINDING"/>
    <property type="match status" value="1"/>
</dbReference>
<comment type="cofactor">
    <cofactor evidence="2">
        <name>Mg(2+)</name>
        <dbReference type="ChEBI" id="CHEBI:18420"/>
    </cofactor>
</comment>
<keyword evidence="11" id="KW-1185">Reference proteome</keyword>
<dbReference type="PANTHER" id="PTHR20941">
    <property type="entry name" value="FOLATE SYNTHESIS PROTEINS"/>
    <property type="match status" value="1"/>
</dbReference>
<dbReference type="SUPFAM" id="SSF51717">
    <property type="entry name" value="Dihydropteroate synthetase-like"/>
    <property type="match status" value="1"/>
</dbReference>
<evidence type="ECO:0000313" key="10">
    <source>
        <dbReference type="EMBL" id="UTV30999.1"/>
    </source>
</evidence>
<dbReference type="Gene3D" id="3.20.20.20">
    <property type="entry name" value="Dihydropteroate synthase-like"/>
    <property type="match status" value="1"/>
</dbReference>
<keyword evidence="6" id="KW-0479">Metal-binding</keyword>
<evidence type="ECO:0000256" key="4">
    <source>
        <dbReference type="ARBA" id="ARBA00012458"/>
    </source>
</evidence>
<feature type="domain" description="Pterin-binding" evidence="9">
    <location>
        <begin position="16"/>
        <end position="266"/>
    </location>
</feature>
<comment type="pathway">
    <text evidence="3">Cofactor biosynthesis; tetrahydrofolate biosynthesis; 7,8-dihydrofolate from 2-amino-4-hydroxy-6-hydroxymethyl-7,8-dihydropteridine diphosphate and 4-aminobenzoate: step 1/2.</text>
</comment>
<keyword evidence="7" id="KW-0460">Magnesium</keyword>
<dbReference type="GO" id="GO:0004156">
    <property type="term" value="F:dihydropteroate synthase activity"/>
    <property type="evidence" value="ECO:0007669"/>
    <property type="project" value="UniProtKB-EC"/>
</dbReference>
<dbReference type="RefSeq" id="WP_255392363.1">
    <property type="nucleotide sequence ID" value="NZ_CP101510.1"/>
</dbReference>
<dbReference type="Pfam" id="PF00809">
    <property type="entry name" value="Pterin_bind"/>
    <property type="match status" value="1"/>
</dbReference>
<evidence type="ECO:0000256" key="3">
    <source>
        <dbReference type="ARBA" id="ARBA00004763"/>
    </source>
</evidence>
<proteinExistence type="predicted"/>
<dbReference type="CDD" id="cd00739">
    <property type="entry name" value="DHPS"/>
    <property type="match status" value="1"/>
</dbReference>
<evidence type="ECO:0000256" key="5">
    <source>
        <dbReference type="ARBA" id="ARBA00022679"/>
    </source>
</evidence>
<dbReference type="Proteomes" id="UP001057998">
    <property type="component" value="Chromosome 3"/>
</dbReference>
<dbReference type="EC" id="2.5.1.15" evidence="4"/>
<evidence type="ECO:0000256" key="1">
    <source>
        <dbReference type="ARBA" id="ARBA00000012"/>
    </source>
</evidence>
<dbReference type="InterPro" id="IPR000489">
    <property type="entry name" value="Pterin-binding_dom"/>
</dbReference>
<dbReference type="PROSITE" id="PS00793">
    <property type="entry name" value="DHPS_2"/>
    <property type="match status" value="1"/>
</dbReference>
<organism evidence="10 11">
    <name type="scientific">Photobacterium atrarenae</name>
    <dbReference type="NCBI Taxonomy" id="865757"/>
    <lineage>
        <taxon>Bacteria</taxon>
        <taxon>Pseudomonadati</taxon>
        <taxon>Pseudomonadota</taxon>
        <taxon>Gammaproteobacteria</taxon>
        <taxon>Vibrionales</taxon>
        <taxon>Vibrionaceae</taxon>
        <taxon>Photobacterium</taxon>
    </lineage>
</organism>
<evidence type="ECO:0000256" key="8">
    <source>
        <dbReference type="ARBA" id="ARBA00022909"/>
    </source>
</evidence>
<evidence type="ECO:0000256" key="2">
    <source>
        <dbReference type="ARBA" id="ARBA00001946"/>
    </source>
</evidence>
<sequence length="274" mass="30088">MMLLHAKERTLDLSTPQVMGILNITPDSFSDGHRDEPVMFRVEQMVQQGAAIIDVGGESTRPGWTPISEQAEMDRICPVIERIAHSFDVMISVDTYKAAVMKAACDAGAHLLNDINGFRNTDAIDCAVDTGAALCVMHMDGDITHMHNAVAERDILQNVSRFFRQKVDELIAAGIDGNRILLDPGFGFGKTHQQNMHLLKHLCRIEYGMDYPLLVGLSRKRMVGEMIGKAVHDRTTGSVAAAMYSVLNGAKVVRVHDVGETVDALNVIRHLAQA</sequence>
<dbReference type="InterPro" id="IPR011005">
    <property type="entry name" value="Dihydropteroate_synth-like_sf"/>
</dbReference>
<dbReference type="InterPro" id="IPR045031">
    <property type="entry name" value="DHP_synth-like"/>
</dbReference>
<evidence type="ECO:0000256" key="6">
    <source>
        <dbReference type="ARBA" id="ARBA00022723"/>
    </source>
</evidence>
<protein>
    <recommendedName>
        <fullName evidence="4">dihydropteroate synthase</fullName>
        <ecNumber evidence="4">2.5.1.15</ecNumber>
    </recommendedName>
</protein>
<keyword evidence="5 10" id="KW-0808">Transferase</keyword>
<dbReference type="EMBL" id="CP101510">
    <property type="protein sequence ID" value="UTV30999.1"/>
    <property type="molecule type" value="Genomic_DNA"/>
</dbReference>
<evidence type="ECO:0000259" key="9">
    <source>
        <dbReference type="PROSITE" id="PS50972"/>
    </source>
</evidence>
<evidence type="ECO:0000313" key="11">
    <source>
        <dbReference type="Proteomes" id="UP001057998"/>
    </source>
</evidence>
<comment type="catalytic activity">
    <reaction evidence="1">
        <text>(7,8-dihydropterin-6-yl)methyl diphosphate + 4-aminobenzoate = 7,8-dihydropteroate + diphosphate</text>
        <dbReference type="Rhea" id="RHEA:19949"/>
        <dbReference type="ChEBI" id="CHEBI:17836"/>
        <dbReference type="ChEBI" id="CHEBI:17839"/>
        <dbReference type="ChEBI" id="CHEBI:33019"/>
        <dbReference type="ChEBI" id="CHEBI:72950"/>
        <dbReference type="EC" id="2.5.1.15"/>
    </reaction>
</comment>
<accession>A0ABY5GQR8</accession>
<dbReference type="InterPro" id="IPR006390">
    <property type="entry name" value="DHP_synth_dom"/>
</dbReference>